<name>A0A0G1SKE5_9BACT</name>
<evidence type="ECO:0000313" key="1">
    <source>
        <dbReference type="EMBL" id="KKU69907.1"/>
    </source>
</evidence>
<dbReference type="PANTHER" id="PTHR34573">
    <property type="entry name" value="VKC DOMAIN-CONTAINING PROTEIN"/>
    <property type="match status" value="1"/>
</dbReference>
<dbReference type="Gene3D" id="3.40.30.10">
    <property type="entry name" value="Glutaredoxin"/>
    <property type="match status" value="1"/>
</dbReference>
<dbReference type="InterPro" id="IPR036249">
    <property type="entry name" value="Thioredoxin-like_sf"/>
</dbReference>
<reference evidence="1 2" key="1">
    <citation type="journal article" date="2015" name="Nature">
        <title>rRNA introns, odd ribosomes, and small enigmatic genomes across a large radiation of phyla.</title>
        <authorList>
            <person name="Brown C.T."/>
            <person name="Hug L.A."/>
            <person name="Thomas B.C."/>
            <person name="Sharon I."/>
            <person name="Castelle C.J."/>
            <person name="Singh A."/>
            <person name="Wilkins M.J."/>
            <person name="Williams K.H."/>
            <person name="Banfield J.F."/>
        </authorList>
    </citation>
    <scope>NUCLEOTIDE SEQUENCE [LARGE SCALE GENOMIC DNA]</scope>
</reference>
<gene>
    <name evidence="1" type="ORF">UX92_C0007G0030</name>
</gene>
<proteinExistence type="predicted"/>
<dbReference type="Proteomes" id="UP000034565">
    <property type="component" value="Unassembled WGS sequence"/>
</dbReference>
<protein>
    <submittedName>
        <fullName evidence="1">VKORC1/thioredoxin domain protein</fullName>
    </submittedName>
</protein>
<sequence length="114" mass="12759">MKYLIIAVILISSFYFLLSRPPKESKNYDLFAQCLAEKKLTMYGAYSCSHCQNEKKAFGGSFKYVPYVECTQETQKCIDAGVNGYPTWITADGQRYEGEQGLLGLSKISGCTLP</sequence>
<comment type="caution">
    <text evidence="1">The sequence shown here is derived from an EMBL/GenBank/DDBJ whole genome shotgun (WGS) entry which is preliminary data.</text>
</comment>
<dbReference type="AlphaFoldDB" id="A0A0G1SKE5"/>
<organism evidence="1 2">
    <name type="scientific">Candidatus Amesbacteria bacterium GW2011_GWA1_47_20</name>
    <dbReference type="NCBI Taxonomy" id="1618354"/>
    <lineage>
        <taxon>Bacteria</taxon>
        <taxon>Candidatus Amesiibacteriota</taxon>
    </lineage>
</organism>
<dbReference type="PANTHER" id="PTHR34573:SF1">
    <property type="entry name" value="VITAMIN K EPOXIDE REDUCTASE DOMAIN-CONTAINING PROTEIN"/>
    <property type="match status" value="1"/>
</dbReference>
<dbReference type="SUPFAM" id="SSF52833">
    <property type="entry name" value="Thioredoxin-like"/>
    <property type="match status" value="1"/>
</dbReference>
<dbReference type="EMBL" id="LCOA01000007">
    <property type="protein sequence ID" value="KKU69907.1"/>
    <property type="molecule type" value="Genomic_DNA"/>
</dbReference>
<accession>A0A0G1SKE5</accession>
<evidence type="ECO:0000313" key="2">
    <source>
        <dbReference type="Proteomes" id="UP000034565"/>
    </source>
</evidence>